<accession>A0A4S2LCJ4</accession>
<dbReference type="EMBL" id="SJOL01008180">
    <property type="protein sequence ID" value="TGZ60950.1"/>
    <property type="molecule type" value="Genomic_DNA"/>
</dbReference>
<dbReference type="AlphaFoldDB" id="A0A4S2LCJ4"/>
<evidence type="ECO:0000313" key="2">
    <source>
        <dbReference type="Proteomes" id="UP000308267"/>
    </source>
</evidence>
<organism evidence="1 2">
    <name type="scientific">Opisthorchis felineus</name>
    <dbReference type="NCBI Taxonomy" id="147828"/>
    <lineage>
        <taxon>Eukaryota</taxon>
        <taxon>Metazoa</taxon>
        <taxon>Spiralia</taxon>
        <taxon>Lophotrochozoa</taxon>
        <taxon>Platyhelminthes</taxon>
        <taxon>Trematoda</taxon>
        <taxon>Digenea</taxon>
        <taxon>Opisthorchiida</taxon>
        <taxon>Opisthorchiata</taxon>
        <taxon>Opisthorchiidae</taxon>
        <taxon>Opisthorchis</taxon>
    </lineage>
</organism>
<keyword evidence="2" id="KW-1185">Reference proteome</keyword>
<comment type="caution">
    <text evidence="1">The sequence shown here is derived from an EMBL/GenBank/DDBJ whole genome shotgun (WGS) entry which is preliminary data.</text>
</comment>
<proteinExistence type="predicted"/>
<gene>
    <name evidence="1" type="ORF">CRM22_008254</name>
</gene>
<evidence type="ECO:0000313" key="1">
    <source>
        <dbReference type="EMBL" id="TGZ60950.1"/>
    </source>
</evidence>
<name>A0A4S2LCJ4_OPIFE</name>
<dbReference type="Proteomes" id="UP000308267">
    <property type="component" value="Unassembled WGS sequence"/>
</dbReference>
<reference evidence="1 2" key="1">
    <citation type="journal article" date="2019" name="BMC Genomics">
        <title>New insights from Opisthorchis felineus genome: update on genomics of the epidemiologically important liver flukes.</title>
        <authorList>
            <person name="Ershov N.I."/>
            <person name="Mordvinov V.A."/>
            <person name="Prokhortchouk E.B."/>
            <person name="Pakharukova M.Y."/>
            <person name="Gunbin K.V."/>
            <person name="Ustyantsev K."/>
            <person name="Genaev M.A."/>
            <person name="Blinov A.G."/>
            <person name="Mazur A."/>
            <person name="Boulygina E."/>
            <person name="Tsygankova S."/>
            <person name="Khrameeva E."/>
            <person name="Chekanov N."/>
            <person name="Fan G."/>
            <person name="Xiao A."/>
            <person name="Zhang H."/>
            <person name="Xu X."/>
            <person name="Yang H."/>
            <person name="Solovyev V."/>
            <person name="Lee S.M."/>
            <person name="Liu X."/>
            <person name="Afonnikov D.A."/>
            <person name="Skryabin K.G."/>
        </authorList>
    </citation>
    <scope>NUCLEOTIDE SEQUENCE [LARGE SCALE GENOMIC DNA]</scope>
    <source>
        <strain evidence="1">AK-0245</strain>
        <tissue evidence="1">Whole organism</tissue>
    </source>
</reference>
<sequence>MQERFSEACAAVLRFAPVSRSLNLVSRTAPSENELGLRTIITTSLEVPATGLPVLAGRLDATIRVFLVCFEGGCVEETAACFGRLKQYFLFIVVGRKVSECYGIDGAQLVPYGITAFLMIDKTRAFGHVTKIDESKDLTVSQRDYNFQGGNYGDSTYLVESICDDVAIVR</sequence>
<protein>
    <submittedName>
        <fullName evidence="1">Uncharacterized protein</fullName>
    </submittedName>
</protein>